<dbReference type="RefSeq" id="WP_163124288.1">
    <property type="nucleotide sequence ID" value="NZ_JAAEAM010000015.1"/>
</dbReference>
<comment type="caution">
    <text evidence="3">The sequence shown here is derived from an EMBL/GenBank/DDBJ whole genome shotgun (WGS) entry which is preliminary data.</text>
</comment>
<evidence type="ECO:0000256" key="1">
    <source>
        <dbReference type="SAM" id="MobiDB-lite"/>
    </source>
</evidence>
<sequence>MEFRNLTPFQALCFSALDVDDREHRVIAMKVGYRLVSTNGTDFDAVAIDNDPVPLCMADEYDGEVGESNVREESDLAPYKPRCDVVLRGAAHAPEGLRLQSWDVRIRVSEPLPEAPLSVDEPYPLSPGMALNARQRAELEQAQADAARRRAEAPRFRPLLDKTLRVTGPRHFRRDALTLWRGWRLLEPEPASTVAMTWANAFGGRSIVRNPERLRAQDEPEFLLNEVCFSNPLGRGWVDHRYLRLVRKTGQDLPRAIPAPQIEAPDAPIRQLRFCKNPQGDSTAAQMARSAGTYGASPAGMGIVGRAWAPRLALAGTYDAAWLEKRWPYLPKDFDFGYWNCAAVDQQVPYPSPHARVELWNLTDPEVTPRGYLSASLPGHRPFVLLRFENGHMLPFRMVLDTLIVDTERMMLICTYRIRIAADAPIRVAELRYEADPTAPLVRGPAQTGPAAALSHPEVV</sequence>
<feature type="domain" description="DUF2169" evidence="2">
    <location>
        <begin position="21"/>
        <end position="110"/>
    </location>
</feature>
<proteinExistence type="predicted"/>
<organism evidence="3">
    <name type="scientific">Burkholderia cenocepacia</name>
    <dbReference type="NCBI Taxonomy" id="95486"/>
    <lineage>
        <taxon>Bacteria</taxon>
        <taxon>Pseudomonadati</taxon>
        <taxon>Pseudomonadota</taxon>
        <taxon>Betaproteobacteria</taxon>
        <taxon>Burkholderiales</taxon>
        <taxon>Burkholderiaceae</taxon>
        <taxon>Burkholderia</taxon>
        <taxon>Burkholderia cepacia complex</taxon>
    </lineage>
</organism>
<feature type="domain" description="DUF2169" evidence="2">
    <location>
        <begin position="160"/>
        <end position="417"/>
    </location>
</feature>
<evidence type="ECO:0000313" key="3">
    <source>
        <dbReference type="EMBL" id="NDV73509.1"/>
    </source>
</evidence>
<dbReference type="InterPro" id="IPR018683">
    <property type="entry name" value="DUF2169"/>
</dbReference>
<protein>
    <submittedName>
        <fullName evidence="3">DUF2169 domain-containing protein</fullName>
    </submittedName>
</protein>
<accession>A0A6B2MF75</accession>
<name>A0A6B2MF75_9BURK</name>
<evidence type="ECO:0000259" key="2">
    <source>
        <dbReference type="Pfam" id="PF09937"/>
    </source>
</evidence>
<dbReference type="AlphaFoldDB" id="A0A6B2MF75"/>
<reference evidence="3" key="1">
    <citation type="submission" date="2019-11" db="EMBL/GenBank/DDBJ databases">
        <title>Burkholderia cenocepacia CF.</title>
        <authorList>
            <person name="Vianna E.F."/>
            <person name="Marques E.A."/>
            <person name="Albano R.M."/>
            <person name="Leao R.S."/>
        </authorList>
    </citation>
    <scope>NUCLEOTIDE SEQUENCE</scope>
    <source>
        <strain evidence="3">MS-2140</strain>
    </source>
</reference>
<dbReference type="EMBL" id="JAAEAM010000015">
    <property type="protein sequence ID" value="NDV73509.1"/>
    <property type="molecule type" value="Genomic_DNA"/>
</dbReference>
<gene>
    <name evidence="3" type="ORF">GFJ35_15700</name>
</gene>
<dbReference type="Pfam" id="PF09937">
    <property type="entry name" value="DUF2169"/>
    <property type="match status" value="2"/>
</dbReference>
<feature type="region of interest" description="Disordered" evidence="1">
    <location>
        <begin position="439"/>
        <end position="460"/>
    </location>
</feature>